<keyword evidence="2" id="KW-0472">Membrane</keyword>
<evidence type="ECO:0000259" key="3">
    <source>
        <dbReference type="Pfam" id="PF13462"/>
    </source>
</evidence>
<feature type="compositionally biased region" description="Polar residues" evidence="1">
    <location>
        <begin position="1"/>
        <end position="12"/>
    </location>
</feature>
<dbReference type="InterPro" id="IPR036249">
    <property type="entry name" value="Thioredoxin-like_sf"/>
</dbReference>
<protein>
    <submittedName>
        <fullName evidence="4">Disulfide bond formation protein DsbA</fullName>
    </submittedName>
</protein>
<proteinExistence type="predicted"/>
<dbReference type="Gene3D" id="3.40.30.10">
    <property type="entry name" value="Glutaredoxin"/>
    <property type="match status" value="1"/>
</dbReference>
<evidence type="ECO:0000313" key="5">
    <source>
        <dbReference type="Proteomes" id="UP000238164"/>
    </source>
</evidence>
<reference evidence="4 5" key="1">
    <citation type="submission" date="2018-02" db="EMBL/GenBank/DDBJ databases">
        <authorList>
            <person name="Cohen D.B."/>
            <person name="Kent A.D."/>
        </authorList>
    </citation>
    <scope>NUCLEOTIDE SEQUENCE [LARGE SCALE GENOMIC DNA]</scope>
    <source>
        <strain evidence="4">1</strain>
    </source>
</reference>
<feature type="region of interest" description="Disordered" evidence="1">
    <location>
        <begin position="1"/>
        <end position="23"/>
    </location>
</feature>
<name>A0A2N9JDQ1_9ACTN</name>
<evidence type="ECO:0000256" key="2">
    <source>
        <dbReference type="SAM" id="Phobius"/>
    </source>
</evidence>
<dbReference type="AlphaFoldDB" id="A0A2N9JDQ1"/>
<dbReference type="Proteomes" id="UP000238164">
    <property type="component" value="Chromosome 1"/>
</dbReference>
<dbReference type="KEGG" id="mgg:MPLG2_1226"/>
<organism evidence="4 5">
    <name type="scientific">Micropruina glycogenica</name>
    <dbReference type="NCBI Taxonomy" id="75385"/>
    <lineage>
        <taxon>Bacteria</taxon>
        <taxon>Bacillati</taxon>
        <taxon>Actinomycetota</taxon>
        <taxon>Actinomycetes</taxon>
        <taxon>Propionibacteriales</taxon>
        <taxon>Nocardioidaceae</taxon>
        <taxon>Micropruina</taxon>
    </lineage>
</organism>
<evidence type="ECO:0000256" key="1">
    <source>
        <dbReference type="SAM" id="MobiDB-lite"/>
    </source>
</evidence>
<sequence length="259" mass="27027">MSTTKQTKPNANQRTALREQRERQAAAQRRLSRIVRTTWIAGITAIAVLIGVMVWAVAGNRSATPAPSSGAVVAPANATDTGALRFGTGPVTVSVYADFMCPFCGRFERANGDYLQQAVAAGSITLDVYPLSFLDQQSGGSRYSTRAANALVTVANADPVTALKFNKLLYSNQPAEGGSGLTNAQLADFATQAGASADVAASISREIYTPWVEQATQQAFASGVKQTPTVQINGTEFTGDLYTAGALQAAVEKAASGAK</sequence>
<gene>
    <name evidence="4" type="ORF">MPLG2_1226</name>
</gene>
<dbReference type="CDD" id="cd02972">
    <property type="entry name" value="DsbA_family"/>
    <property type="match status" value="1"/>
</dbReference>
<feature type="domain" description="Thioredoxin-like fold" evidence="3">
    <location>
        <begin position="90"/>
        <end position="251"/>
    </location>
</feature>
<dbReference type="EMBL" id="LT985188">
    <property type="protein sequence ID" value="SPD86262.1"/>
    <property type="molecule type" value="Genomic_DNA"/>
</dbReference>
<keyword evidence="2" id="KW-0812">Transmembrane</keyword>
<keyword evidence="2" id="KW-1133">Transmembrane helix</keyword>
<dbReference type="InterPro" id="IPR012336">
    <property type="entry name" value="Thioredoxin-like_fold"/>
</dbReference>
<dbReference type="SUPFAM" id="SSF52833">
    <property type="entry name" value="Thioredoxin-like"/>
    <property type="match status" value="1"/>
</dbReference>
<evidence type="ECO:0000313" key="4">
    <source>
        <dbReference type="EMBL" id="SPD86262.1"/>
    </source>
</evidence>
<dbReference type="RefSeq" id="WP_105185295.1">
    <property type="nucleotide sequence ID" value="NZ_BAAAGO010000018.1"/>
</dbReference>
<feature type="transmembrane region" description="Helical" evidence="2">
    <location>
        <begin position="39"/>
        <end position="58"/>
    </location>
</feature>
<keyword evidence="5" id="KW-1185">Reference proteome</keyword>
<dbReference type="OrthoDB" id="117402at2"/>
<accession>A0A2N9JDQ1</accession>
<dbReference type="Pfam" id="PF13462">
    <property type="entry name" value="Thioredoxin_4"/>
    <property type="match status" value="1"/>
</dbReference>